<protein>
    <recommendedName>
        <fullName evidence="8">Regulating synaptic membrane exocytosis protein 2</fullName>
    </recommendedName>
</protein>
<dbReference type="GO" id="GO:0048788">
    <property type="term" value="C:cytoskeleton of presynaptic active zone"/>
    <property type="evidence" value="ECO:0007669"/>
    <property type="project" value="TreeGrafter"/>
</dbReference>
<proteinExistence type="predicted"/>
<dbReference type="GO" id="GO:0050806">
    <property type="term" value="P:positive regulation of synaptic transmission"/>
    <property type="evidence" value="ECO:0007669"/>
    <property type="project" value="TreeGrafter"/>
</dbReference>
<dbReference type="EMBL" id="NIVC01000593">
    <property type="protein sequence ID" value="PAA80211.1"/>
    <property type="molecule type" value="Genomic_DNA"/>
</dbReference>
<dbReference type="Gene3D" id="2.60.40.150">
    <property type="entry name" value="C2 domain"/>
    <property type="match status" value="2"/>
</dbReference>
<feature type="domain" description="C2" evidence="4">
    <location>
        <begin position="1184"/>
        <end position="1302"/>
    </location>
</feature>
<keyword evidence="1" id="KW-0770">Synapse</keyword>
<feature type="region of interest" description="Disordered" evidence="3">
    <location>
        <begin position="980"/>
        <end position="1106"/>
    </location>
</feature>
<evidence type="ECO:0000259" key="4">
    <source>
        <dbReference type="PROSITE" id="PS50004"/>
    </source>
</evidence>
<dbReference type="SUPFAM" id="SSF49562">
    <property type="entry name" value="C2 domain (Calcium/lipid-binding domain, CaLB)"/>
    <property type="match status" value="2"/>
</dbReference>
<dbReference type="Pfam" id="PF17820">
    <property type="entry name" value="PDZ_6"/>
    <property type="match status" value="1"/>
</dbReference>
<feature type="compositionally biased region" description="Polar residues" evidence="3">
    <location>
        <begin position="189"/>
        <end position="210"/>
    </location>
</feature>
<dbReference type="STRING" id="282301.A0A267G2C6"/>
<evidence type="ECO:0000256" key="2">
    <source>
        <dbReference type="ARBA" id="ARBA00034103"/>
    </source>
</evidence>
<dbReference type="InterPro" id="IPR000008">
    <property type="entry name" value="C2_dom"/>
</dbReference>
<dbReference type="CDD" id="cd00065">
    <property type="entry name" value="FYVE_like_SF"/>
    <property type="match status" value="1"/>
</dbReference>
<dbReference type="PANTHER" id="PTHR12157">
    <property type="entry name" value="REGULATING SYNAPTIC MEMBRANE EXOCYTOSIS PROTEIN"/>
    <property type="match status" value="1"/>
</dbReference>
<dbReference type="PROSITE" id="PS50106">
    <property type="entry name" value="PDZ"/>
    <property type="match status" value="1"/>
</dbReference>
<feature type="compositionally biased region" description="Low complexity" evidence="3">
    <location>
        <begin position="153"/>
        <end position="181"/>
    </location>
</feature>
<feature type="compositionally biased region" description="Basic and acidic residues" evidence="3">
    <location>
        <begin position="363"/>
        <end position="373"/>
    </location>
</feature>
<dbReference type="GO" id="GO:0044325">
    <property type="term" value="F:transmembrane transporter binding"/>
    <property type="evidence" value="ECO:0007669"/>
    <property type="project" value="TreeGrafter"/>
</dbReference>
<gene>
    <name evidence="6" type="ORF">BOX15_Mlig011495g2</name>
</gene>
<dbReference type="Proteomes" id="UP000215902">
    <property type="component" value="Unassembled WGS sequence"/>
</dbReference>
<feature type="compositionally biased region" description="Gly residues" evidence="3">
    <location>
        <begin position="1005"/>
        <end position="1020"/>
    </location>
</feature>
<accession>A0A267G2C6</accession>
<dbReference type="PANTHER" id="PTHR12157:SF21">
    <property type="entry name" value="RAB3 INTERACTING MOLECULE, ISOFORM F"/>
    <property type="match status" value="1"/>
</dbReference>
<dbReference type="GO" id="GO:0048167">
    <property type="term" value="P:regulation of synaptic plasticity"/>
    <property type="evidence" value="ECO:0007669"/>
    <property type="project" value="TreeGrafter"/>
</dbReference>
<dbReference type="InterPro" id="IPR036034">
    <property type="entry name" value="PDZ_sf"/>
</dbReference>
<comment type="caution">
    <text evidence="6">The sequence shown here is derived from an EMBL/GenBank/DDBJ whole genome shotgun (WGS) entry which is preliminary data.</text>
</comment>
<dbReference type="InterPro" id="IPR011011">
    <property type="entry name" value="Znf_FYVE_PHD"/>
</dbReference>
<dbReference type="SUPFAM" id="SSF81995">
    <property type="entry name" value="beta-sandwich domain of Sec23/24"/>
    <property type="match status" value="1"/>
</dbReference>
<dbReference type="Gene3D" id="2.30.42.10">
    <property type="match status" value="1"/>
</dbReference>
<feature type="region of interest" description="Disordered" evidence="3">
    <location>
        <begin position="853"/>
        <end position="884"/>
    </location>
</feature>
<keyword evidence="7" id="KW-1185">Reference proteome</keyword>
<feature type="region of interest" description="Disordered" evidence="3">
    <location>
        <begin position="145"/>
        <end position="470"/>
    </location>
</feature>
<dbReference type="SUPFAM" id="SSF50156">
    <property type="entry name" value="PDZ domain-like"/>
    <property type="match status" value="1"/>
</dbReference>
<organism evidence="6 7">
    <name type="scientific">Macrostomum lignano</name>
    <dbReference type="NCBI Taxonomy" id="282301"/>
    <lineage>
        <taxon>Eukaryota</taxon>
        <taxon>Metazoa</taxon>
        <taxon>Spiralia</taxon>
        <taxon>Lophotrochozoa</taxon>
        <taxon>Platyhelminthes</taxon>
        <taxon>Rhabditophora</taxon>
        <taxon>Macrostomorpha</taxon>
        <taxon>Macrostomida</taxon>
        <taxon>Macrostomidae</taxon>
        <taxon>Macrostomum</taxon>
    </lineage>
</organism>
<dbReference type="SMART" id="SM00239">
    <property type="entry name" value="C2"/>
    <property type="match status" value="2"/>
</dbReference>
<feature type="domain" description="C2" evidence="4">
    <location>
        <begin position="654"/>
        <end position="775"/>
    </location>
</feature>
<dbReference type="GO" id="GO:0042391">
    <property type="term" value="P:regulation of membrane potential"/>
    <property type="evidence" value="ECO:0007669"/>
    <property type="project" value="TreeGrafter"/>
</dbReference>
<dbReference type="InterPro" id="IPR001478">
    <property type="entry name" value="PDZ"/>
</dbReference>
<evidence type="ECO:0000313" key="7">
    <source>
        <dbReference type="Proteomes" id="UP000215902"/>
    </source>
</evidence>
<comment type="subcellular location">
    <subcellularLocation>
        <location evidence="2">Synapse</location>
    </subcellularLocation>
</comment>
<feature type="compositionally biased region" description="Low complexity" evidence="3">
    <location>
        <begin position="374"/>
        <end position="389"/>
    </location>
</feature>
<evidence type="ECO:0000256" key="1">
    <source>
        <dbReference type="ARBA" id="ARBA00023018"/>
    </source>
</evidence>
<feature type="compositionally biased region" description="Low complexity" evidence="3">
    <location>
        <begin position="257"/>
        <end position="271"/>
    </location>
</feature>
<evidence type="ECO:0008006" key="8">
    <source>
        <dbReference type="Google" id="ProtNLM"/>
    </source>
</evidence>
<feature type="compositionally biased region" description="Gly residues" evidence="3">
    <location>
        <begin position="411"/>
        <end position="421"/>
    </location>
</feature>
<dbReference type="CDD" id="cd06714">
    <property type="entry name" value="PDZ_RIM-like"/>
    <property type="match status" value="1"/>
</dbReference>
<name>A0A267G2C6_9PLAT</name>
<feature type="compositionally biased region" description="Low complexity" evidence="3">
    <location>
        <begin position="1093"/>
        <end position="1106"/>
    </location>
</feature>
<dbReference type="InterPro" id="IPR041489">
    <property type="entry name" value="PDZ_6"/>
</dbReference>
<feature type="domain" description="PDZ" evidence="5">
    <location>
        <begin position="524"/>
        <end position="600"/>
    </location>
</feature>
<feature type="compositionally biased region" description="Low complexity" evidence="3">
    <location>
        <begin position="217"/>
        <end position="237"/>
    </location>
</feature>
<evidence type="ECO:0000256" key="3">
    <source>
        <dbReference type="SAM" id="MobiDB-lite"/>
    </source>
</evidence>
<dbReference type="SUPFAM" id="SSF57903">
    <property type="entry name" value="FYVE/PHD zinc finger"/>
    <property type="match status" value="1"/>
</dbReference>
<dbReference type="OrthoDB" id="420032at2759"/>
<reference evidence="6 7" key="1">
    <citation type="submission" date="2017-06" db="EMBL/GenBank/DDBJ databases">
        <title>A platform for efficient transgenesis in Macrostomum lignano, a flatworm model organism for stem cell research.</title>
        <authorList>
            <person name="Berezikov E."/>
        </authorList>
    </citation>
    <scope>NUCLEOTIDE SEQUENCE [LARGE SCALE GENOMIC DNA]</scope>
    <source>
        <strain evidence="6">DV1</strain>
        <tissue evidence="6">Whole organism</tissue>
    </source>
</reference>
<dbReference type="FunFam" id="2.60.40.150:FF:000001">
    <property type="entry name" value="Regulating synaptic membrane exocytosis 3, isoform CRA_a"/>
    <property type="match status" value="1"/>
</dbReference>
<dbReference type="GO" id="GO:0048791">
    <property type="term" value="P:calcium ion-regulated exocytosis of neurotransmitter"/>
    <property type="evidence" value="ECO:0007669"/>
    <property type="project" value="TreeGrafter"/>
</dbReference>
<sequence>MNFEFGKVFDWVSNQAKQVGDQVSQAGSAIRGIQDEITSRVQKSSTEPANLVGVAAGADASAPAPEAKPAVESANSTSRTPAAAAAVAVAESCQVCKRQLANPRRCHRCRQTVCADCSSGRVSSGAAGQTGWLCLKCQRASTEKPPASQVAEQRLSSQRQSQQQQQQKQQQQQSQQPASNARARRSMDAMSNVTPQQSAVLPSASMTTTNKTDKTRQQPTPQQQQRKQQQHQQQQQQKASGKTLSVVTASGGGAGGRRSTSSLSERSGGSRAEQRRRISQPPPQLQDSQHSLNEPDPVPGSIPTNDDEAETPTGAPPQPVQQPSLSSMSTTMQSRGRSHRQQYQLDQRQQQQDYRRYSSSSRGQRDPYREVSRRASSYQQHQQQLQRLSADPDRRGGRYYSAGVVGSRELQGGGRYSGDLGGSSSRRHSSLSSEPGGHYRSYQQQQQHQHQRQHRSSLSSSEEDEQQQQQLMNSYGWDDSGFDTFSEIGQDRRHPAAIDAKVKSFLSHPVAWQLSNDRKRLIGHMLLKKETDQHGNTVDLGLKVIGGKRTHSGRLGAFITNVKPDSVADQVGDLRPGDEVLEWNGCSLKSLDFQEVYDILVDSKLDKQVELIVQRFIDNSAYRDRPLSRASQVAGRVTTRAASQESKRSAAAANAGRIQLKFWYDFDSASLSVGLLSAFNLVPPARNQLSNAFVVLNLLPYLNERRQSKIVSYNNDPMWNQNFVFAPVTEDDIRDGSLRVEVLDYDDFNGSESIGEVEIVLSDCKFNDQPNWFRLASRWESNATPTPMYPDRLSENHRSAAQRADRGRALPATDFSAAVGRAASSGLTAGALRPTSPTAASDVGFSFGAGSGGGGGGGVVGAPGKKRQLPQVPGGGGGASPFVRIDSPATAAAAAASEQLAYQQLHRQQPPHLQHHRSSLGSRHPAPRLMQEDEAGAISDVSENSDISELSKRSGVSGYSDRHARRSLAGLPATGAAAAAAGHAGGSGSGRSRKASTSALVGADGSSGSGGGNGSGGAGGSRTEKNRRASMGQKFSSFIPGLNRKSSSATNLEKKNKGTFQRSEEVLPPSMTAAAYSRDPMSSNRPGGGHRTQPQQQQQQPQQQQQLLQQQQMMLQQQQMMLQQQQLQFQQQPQQFSTQESSDGSLPSFDPTVLSAAPEGQLTEFVEGLGPGQLVGRQVLGTPCLGEIQLGLFNRKGRLEVEVIRARGLYAKKGAKMLPAPYVKVYLLEAKNCVEKQKTSVTRRTLDPLYQQQLIFMEDFRGKILQVTVWGDYGRMDRKAFMGVCQVMLDDLDLVNIVIGWYKLYPTSSLVHHHHRRSSSSSIDAASTAAAAAASGSAAGGGLR</sequence>
<dbReference type="InterPro" id="IPR035892">
    <property type="entry name" value="C2_domain_sf"/>
</dbReference>
<dbReference type="PROSITE" id="PS50004">
    <property type="entry name" value="C2"/>
    <property type="match status" value="2"/>
</dbReference>
<dbReference type="GO" id="GO:0042734">
    <property type="term" value="C:presynaptic membrane"/>
    <property type="evidence" value="ECO:0007669"/>
    <property type="project" value="TreeGrafter"/>
</dbReference>
<evidence type="ECO:0000313" key="6">
    <source>
        <dbReference type="EMBL" id="PAA80211.1"/>
    </source>
</evidence>
<feature type="region of interest" description="Disordered" evidence="3">
    <location>
        <begin position="938"/>
        <end position="961"/>
    </location>
</feature>
<evidence type="ECO:0000259" key="5">
    <source>
        <dbReference type="PROSITE" id="PS50106"/>
    </source>
</evidence>
<dbReference type="GO" id="GO:0031267">
    <property type="term" value="F:small GTPase binding"/>
    <property type="evidence" value="ECO:0007669"/>
    <property type="project" value="InterPro"/>
</dbReference>
<dbReference type="Pfam" id="PF00168">
    <property type="entry name" value="C2"/>
    <property type="match status" value="2"/>
</dbReference>
<feature type="compositionally biased region" description="Low complexity" evidence="3">
    <location>
        <begin position="995"/>
        <end position="1004"/>
    </location>
</feature>
<feature type="region of interest" description="Disordered" evidence="3">
    <location>
        <begin position="906"/>
        <end position="926"/>
    </location>
</feature>
<dbReference type="CDD" id="cd04028">
    <property type="entry name" value="C2B_RIM1alpha"/>
    <property type="match status" value="1"/>
</dbReference>
<feature type="compositionally biased region" description="Low complexity" evidence="3">
    <location>
        <begin position="341"/>
        <end position="362"/>
    </location>
</feature>
<dbReference type="InterPro" id="IPR039032">
    <property type="entry name" value="Rim-like"/>
</dbReference>
<dbReference type="SMART" id="SM00228">
    <property type="entry name" value="PDZ"/>
    <property type="match status" value="1"/>
</dbReference>